<reference evidence="2" key="1">
    <citation type="journal article" date="2023" name="G3 (Bethesda)">
        <title>Whole genome assembly and annotation of the endangered Caribbean coral Acropora cervicornis.</title>
        <authorList>
            <person name="Selwyn J.D."/>
            <person name="Vollmer S.V."/>
        </authorList>
    </citation>
    <scope>NUCLEOTIDE SEQUENCE</scope>
    <source>
        <strain evidence="2">K2</strain>
    </source>
</reference>
<gene>
    <name evidence="2" type="ORF">P5673_025039</name>
</gene>
<feature type="domain" description="YqaJ viral recombinase" evidence="1">
    <location>
        <begin position="180"/>
        <end position="347"/>
    </location>
</feature>
<dbReference type="Gene3D" id="3.90.320.10">
    <property type="match status" value="1"/>
</dbReference>
<dbReference type="InterPro" id="IPR019080">
    <property type="entry name" value="YqaJ_viral_recombinase"/>
</dbReference>
<evidence type="ECO:0000313" key="3">
    <source>
        <dbReference type="Proteomes" id="UP001249851"/>
    </source>
</evidence>
<dbReference type="Pfam" id="PF09588">
    <property type="entry name" value="YqaJ"/>
    <property type="match status" value="1"/>
</dbReference>
<dbReference type="PANTHER" id="PTHR46609">
    <property type="entry name" value="EXONUCLEASE, PHAGE-TYPE/RECB, C-TERMINAL DOMAIN-CONTAINING PROTEIN"/>
    <property type="match status" value="1"/>
</dbReference>
<dbReference type="GO" id="GO:0006281">
    <property type="term" value="P:DNA repair"/>
    <property type="evidence" value="ECO:0007669"/>
    <property type="project" value="UniProtKB-ARBA"/>
</dbReference>
<organism evidence="2 3">
    <name type="scientific">Acropora cervicornis</name>
    <name type="common">Staghorn coral</name>
    <dbReference type="NCBI Taxonomy" id="6130"/>
    <lineage>
        <taxon>Eukaryota</taxon>
        <taxon>Metazoa</taxon>
        <taxon>Cnidaria</taxon>
        <taxon>Anthozoa</taxon>
        <taxon>Hexacorallia</taxon>
        <taxon>Scleractinia</taxon>
        <taxon>Astrocoeniina</taxon>
        <taxon>Acroporidae</taxon>
        <taxon>Acropora</taxon>
    </lineage>
</organism>
<accession>A0AAD9Q387</accession>
<proteinExistence type="predicted"/>
<keyword evidence="3" id="KW-1185">Reference proteome</keyword>
<dbReference type="CDD" id="cd22343">
    <property type="entry name" value="PDDEXK_lambda_exonuclease-like"/>
    <property type="match status" value="1"/>
</dbReference>
<evidence type="ECO:0000313" key="2">
    <source>
        <dbReference type="EMBL" id="KAK2553551.1"/>
    </source>
</evidence>
<protein>
    <recommendedName>
        <fullName evidence="1">YqaJ viral recombinase domain-containing protein</fullName>
    </recommendedName>
</protein>
<dbReference type="InterPro" id="IPR011335">
    <property type="entry name" value="Restrct_endonuc-II-like"/>
</dbReference>
<dbReference type="EMBL" id="JARQWQ010000076">
    <property type="protein sequence ID" value="KAK2553551.1"/>
    <property type="molecule type" value="Genomic_DNA"/>
</dbReference>
<comment type="caution">
    <text evidence="2">The sequence shown here is derived from an EMBL/GenBank/DDBJ whole genome shotgun (WGS) entry which is preliminary data.</text>
</comment>
<name>A0AAD9Q387_ACRCE</name>
<dbReference type="InterPro" id="IPR011604">
    <property type="entry name" value="PDDEXK-like_dom_sf"/>
</dbReference>
<sequence>MAVGNSPKITLSEDDIQGASLRGKAPSQLTIPELKRWLSCRKGAKLSGTKGSLVERVQSYIDGGLDKDLIDPDNGENIARKRRKLGIDGGNAAAIRDEFMFPPSTALWKKIADGPTLLPEFSLANMMAYFVTRKVCDGQNAVPKNLSEEAKPLLNSTVKVNFDQAAAIESSTRKQSENIDWFKYRQCRLTASNFGAVLKRRKKDCSKLVERLTSSHGNLNVSSLNYGRDNEDIVADYYLQYQERNGHQGIKVFPCGLIVNPKYSWLGASPDRIVYDPTSDPPYGGLEIKCIESGKGMTPLQTYEAKREPQFGKKKSFCLIKNGDILQLDRKHHYHHQVQGQCGVSGLRWNDFMLMTDLTLGDQGVHVERLYFDETWHGTSLPKLTDFYFNHIMPALLQKS</sequence>
<evidence type="ECO:0000259" key="1">
    <source>
        <dbReference type="Pfam" id="PF09588"/>
    </source>
</evidence>
<dbReference type="SUPFAM" id="SSF52980">
    <property type="entry name" value="Restriction endonuclease-like"/>
    <property type="match status" value="1"/>
</dbReference>
<reference evidence="2" key="2">
    <citation type="journal article" date="2023" name="Science">
        <title>Genomic signatures of disease resistance in endangered staghorn corals.</title>
        <authorList>
            <person name="Vollmer S.V."/>
            <person name="Selwyn J.D."/>
            <person name="Despard B.A."/>
            <person name="Roesel C.L."/>
        </authorList>
    </citation>
    <scope>NUCLEOTIDE SEQUENCE</scope>
    <source>
        <strain evidence="2">K2</strain>
    </source>
</reference>
<dbReference type="InterPro" id="IPR051703">
    <property type="entry name" value="NF-kappa-B_Signaling_Reg"/>
</dbReference>
<dbReference type="AlphaFoldDB" id="A0AAD9Q387"/>
<dbReference type="Proteomes" id="UP001249851">
    <property type="component" value="Unassembled WGS sequence"/>
</dbReference>
<dbReference type="PANTHER" id="PTHR46609:SF8">
    <property type="entry name" value="YQAJ VIRAL RECOMBINASE DOMAIN-CONTAINING PROTEIN"/>
    <property type="match status" value="1"/>
</dbReference>